<dbReference type="Gene3D" id="3.40.920.10">
    <property type="entry name" value="Pyruvate-ferredoxin oxidoreductase, PFOR, domain III"/>
    <property type="match status" value="1"/>
</dbReference>
<dbReference type="PANTHER" id="PTHR42730">
    <property type="entry name" value="2-OXOGLUTARATE SYNTHASE SUBUNIT KORC"/>
    <property type="match status" value="1"/>
</dbReference>
<proteinExistence type="predicted"/>
<dbReference type="InterPro" id="IPR052554">
    <property type="entry name" value="2-oxoglutarate_synth_KorC"/>
</dbReference>
<sequence>MGNSKIEITLSGSGGQGLILAGFVLAEAAGIIEGKEVVQTVMYGPEARLGTSRSDVIISENHISYPKVVNPDILVVLSQDAYDKFKSIVKDKGIIVADTTFVNCEDIGNIIKIPFTQIARERIGTPLVANMMVLAYISRKFKLVRHDSLIKAVKRRVKEKYIELNLRALEEGNNIG</sequence>
<dbReference type="AlphaFoldDB" id="A0A7V0LV80"/>
<dbReference type="SUPFAM" id="SSF53323">
    <property type="entry name" value="Pyruvate-ferredoxin oxidoreductase, PFOR, domain III"/>
    <property type="match status" value="1"/>
</dbReference>
<accession>A0A7V0LV80</accession>
<dbReference type="InterPro" id="IPR019752">
    <property type="entry name" value="Pyrv/ketoisovalerate_OxRed_cat"/>
</dbReference>
<dbReference type="Pfam" id="PF01558">
    <property type="entry name" value="POR"/>
    <property type="match status" value="1"/>
</dbReference>
<dbReference type="InterPro" id="IPR002869">
    <property type="entry name" value="Pyrv_flavodox_OxRed_cen"/>
</dbReference>
<evidence type="ECO:0000256" key="1">
    <source>
        <dbReference type="ARBA" id="ARBA00023002"/>
    </source>
</evidence>
<keyword evidence="1" id="KW-0560">Oxidoreductase</keyword>
<protein>
    <submittedName>
        <fullName evidence="3">2-oxoacid:ferredoxin oxidoreductase subunit gamma</fullName>
    </submittedName>
</protein>
<dbReference type="EMBL" id="DRDR01000176">
    <property type="protein sequence ID" value="HDL60606.1"/>
    <property type="molecule type" value="Genomic_DNA"/>
</dbReference>
<dbReference type="PANTHER" id="PTHR42730:SF1">
    <property type="entry name" value="2-OXOGLUTARATE SYNTHASE SUBUNIT KORC"/>
    <property type="match status" value="1"/>
</dbReference>
<comment type="caution">
    <text evidence="3">The sequence shown here is derived from an EMBL/GenBank/DDBJ whole genome shotgun (WGS) entry which is preliminary data.</text>
</comment>
<dbReference type="GO" id="GO:0016903">
    <property type="term" value="F:oxidoreductase activity, acting on the aldehyde or oxo group of donors"/>
    <property type="evidence" value="ECO:0007669"/>
    <property type="project" value="InterPro"/>
</dbReference>
<reference evidence="3" key="1">
    <citation type="journal article" date="2020" name="mSystems">
        <title>Genome- and Community-Level Interaction Insights into Carbon Utilization and Element Cycling Functions of Hydrothermarchaeota in Hydrothermal Sediment.</title>
        <authorList>
            <person name="Zhou Z."/>
            <person name="Liu Y."/>
            <person name="Xu W."/>
            <person name="Pan J."/>
            <person name="Luo Z.H."/>
            <person name="Li M."/>
        </authorList>
    </citation>
    <scope>NUCLEOTIDE SEQUENCE [LARGE SCALE GENOMIC DNA]</scope>
    <source>
        <strain evidence="3">HyVt-28</strain>
    </source>
</reference>
<evidence type="ECO:0000313" key="3">
    <source>
        <dbReference type="EMBL" id="HDL60606.1"/>
    </source>
</evidence>
<evidence type="ECO:0000259" key="2">
    <source>
        <dbReference type="Pfam" id="PF01558"/>
    </source>
</evidence>
<name>A0A7V0LV80_UNCW3</name>
<gene>
    <name evidence="3" type="ORF">ENH14_04020</name>
</gene>
<dbReference type="Proteomes" id="UP000886381">
    <property type="component" value="Unassembled WGS sequence"/>
</dbReference>
<organism evidence="3">
    <name type="scientific">candidate division WOR-3 bacterium</name>
    <dbReference type="NCBI Taxonomy" id="2052148"/>
    <lineage>
        <taxon>Bacteria</taxon>
        <taxon>Bacteria division WOR-3</taxon>
    </lineage>
</organism>
<feature type="domain" description="Pyruvate/ketoisovalerate oxidoreductase catalytic" evidence="2">
    <location>
        <begin position="14"/>
        <end position="172"/>
    </location>
</feature>